<keyword evidence="2" id="KW-0808">Transferase</keyword>
<dbReference type="Gene3D" id="3.90.550.10">
    <property type="entry name" value="Spore Coat Polysaccharide Biosynthesis Protein SpsA, Chain A"/>
    <property type="match status" value="1"/>
</dbReference>
<dbReference type="PANTHER" id="PTHR43685:SF11">
    <property type="entry name" value="GLYCOSYLTRANSFERASE TAGX-RELATED"/>
    <property type="match status" value="1"/>
</dbReference>
<dbReference type="Proteomes" id="UP000201838">
    <property type="component" value="Unassembled WGS sequence"/>
</dbReference>
<dbReference type="InterPro" id="IPR001173">
    <property type="entry name" value="Glyco_trans_2-like"/>
</dbReference>
<keyword evidence="3" id="KW-1185">Reference proteome</keyword>
<dbReference type="InterPro" id="IPR029044">
    <property type="entry name" value="Nucleotide-diphossugar_trans"/>
</dbReference>
<dbReference type="Pfam" id="PF00535">
    <property type="entry name" value="Glycos_transf_2"/>
    <property type="match status" value="1"/>
</dbReference>
<gene>
    <name evidence="2" type="primary">wfgD</name>
    <name evidence="2" type="ORF">BOA8489_02374</name>
</gene>
<protein>
    <submittedName>
        <fullName evidence="2">UDP-Glc:alpha-D-GlcNAc-diphosphoundecaprenol beta-1,3-glucosyltransferase WfgD</fullName>
        <ecNumber evidence="2">2.4.1.305</ecNumber>
    </submittedName>
</protein>
<dbReference type="GO" id="GO:0016757">
    <property type="term" value="F:glycosyltransferase activity"/>
    <property type="evidence" value="ECO:0007669"/>
    <property type="project" value="UniProtKB-KW"/>
</dbReference>
<name>A0A238J1R0_9RHOB</name>
<proteinExistence type="predicted"/>
<dbReference type="EMBL" id="FXXQ01000007">
    <property type="protein sequence ID" value="SMX24251.1"/>
    <property type="molecule type" value="Genomic_DNA"/>
</dbReference>
<dbReference type="CDD" id="cd00761">
    <property type="entry name" value="Glyco_tranf_GTA_type"/>
    <property type="match status" value="1"/>
</dbReference>
<organism evidence="2 3">
    <name type="scientific">Boseongicola aestuarii</name>
    <dbReference type="NCBI Taxonomy" id="1470561"/>
    <lineage>
        <taxon>Bacteria</taxon>
        <taxon>Pseudomonadati</taxon>
        <taxon>Pseudomonadota</taxon>
        <taxon>Alphaproteobacteria</taxon>
        <taxon>Rhodobacterales</taxon>
        <taxon>Paracoccaceae</taxon>
        <taxon>Boseongicola</taxon>
    </lineage>
</organism>
<sequence>MSDKVTVILPVYNRSASLYEACKSVLDQSYRNLELIVVDDASTEDLCNVIKALDDPRLTYVRHEKNQGAAAARNTGLALVDSPLIAFQDSDDMWLPGKLEAQVKLLASLPEDVGAVTGGKILYGVNIDRAPGPGRVTYAPTPGRWLRPEVDQVRHILTENRVSLQNALFRAGCYPEVAWFDPRAKANNDWEFVIRLVQHTKVYEDPEPVVLSFISADSISTNLRKKITGQVRLLKKNRHLSEKYPAQYARQQFVLGRGLWRTGKRSAAKRFMAQGVRDCPALVFDMARARIARLWR</sequence>
<dbReference type="RefSeq" id="WP_093974205.1">
    <property type="nucleotide sequence ID" value="NZ_FXXQ01000007.1"/>
</dbReference>
<dbReference type="AlphaFoldDB" id="A0A238J1R0"/>
<feature type="domain" description="Glycosyltransferase 2-like" evidence="1">
    <location>
        <begin position="6"/>
        <end position="115"/>
    </location>
</feature>
<evidence type="ECO:0000259" key="1">
    <source>
        <dbReference type="Pfam" id="PF00535"/>
    </source>
</evidence>
<dbReference type="OrthoDB" id="5291101at2"/>
<keyword evidence="2" id="KW-0328">Glycosyltransferase</keyword>
<reference evidence="2 3" key="1">
    <citation type="submission" date="2017-05" db="EMBL/GenBank/DDBJ databases">
        <authorList>
            <person name="Song R."/>
            <person name="Chenine A.L."/>
            <person name="Ruprecht R.M."/>
        </authorList>
    </citation>
    <scope>NUCLEOTIDE SEQUENCE [LARGE SCALE GENOMIC DNA]</scope>
    <source>
        <strain evidence="2 3">CECT 8489</strain>
    </source>
</reference>
<dbReference type="PANTHER" id="PTHR43685">
    <property type="entry name" value="GLYCOSYLTRANSFERASE"/>
    <property type="match status" value="1"/>
</dbReference>
<dbReference type="SUPFAM" id="SSF53448">
    <property type="entry name" value="Nucleotide-diphospho-sugar transferases"/>
    <property type="match status" value="1"/>
</dbReference>
<dbReference type="EC" id="2.4.1.305" evidence="2"/>
<accession>A0A238J1R0</accession>
<evidence type="ECO:0000313" key="3">
    <source>
        <dbReference type="Proteomes" id="UP000201838"/>
    </source>
</evidence>
<dbReference type="InterPro" id="IPR050834">
    <property type="entry name" value="Glycosyltransf_2"/>
</dbReference>
<evidence type="ECO:0000313" key="2">
    <source>
        <dbReference type="EMBL" id="SMX24251.1"/>
    </source>
</evidence>